<evidence type="ECO:0000256" key="7">
    <source>
        <dbReference type="ARBA" id="ARBA00023242"/>
    </source>
</evidence>
<evidence type="ECO:0000256" key="5">
    <source>
        <dbReference type="ARBA" id="ARBA00022723"/>
    </source>
</evidence>
<keyword evidence="4" id="KW-0540">Nuclease</keyword>
<keyword evidence="6" id="KW-0378">Hydrolase</keyword>
<dbReference type="GeneID" id="106460265"/>
<accession>A0ABM1B5T7</accession>
<keyword evidence="5" id="KW-0479">Metal-binding</keyword>
<evidence type="ECO:0000259" key="9">
    <source>
        <dbReference type="Pfam" id="PF13837"/>
    </source>
</evidence>
<keyword evidence="7" id="KW-0539">Nucleus</keyword>
<dbReference type="Gene3D" id="1.10.10.60">
    <property type="entry name" value="Homeodomain-like"/>
    <property type="match status" value="1"/>
</dbReference>
<comment type="similarity">
    <text evidence="3">Belongs to the HARBI1 family.</text>
</comment>
<comment type="cofactor">
    <cofactor evidence="1">
        <name>a divalent metal cation</name>
        <dbReference type="ChEBI" id="CHEBI:60240"/>
    </cofactor>
</comment>
<sequence length="630" mass="71913">MAASEEDEREIVVQVTPEVHEKILNDSSYAQEIFNAYETLAAKTDSSVVSCKELVEITSLSVSPLKSLDSLEVPSNIDSDEEEKFIWTHTATLELIEEYRKLKKTFDEHATLRKRCFWKEMASAFKKLGYSVSADVLNKKWSNLIGTYKKIKERTTKTGRRKTHWEYFNVLDELLNEVSTPPAYLQASLCLPSCLSPTSFPNSTSQPTSFQSDIPASQLNGPTKKRFRRGDRQPPEWFIEFNKEWINHSRRSIVVQESHHKEWMEKTSLLTQSIQELCKVIKENNVSDFISQDTNGVAKEKSYVCDIIPAYRISEFKTHFRMSAATVEKLLQGIQLPKENRRGQPSIPLYDKVLITLWVLGNPESYQGVASRFGVSKSTAWESCEEVCQLLVQKFGANISWPQGDELYNVVSGFEQIAKFPGVVGAIGVCRIPIKTPKNDRDSRINKKHKYSINLLATCNHEFKFTCIFVGFPGLIHESRVYLGTPLYQQILNSPEEILPHNYHLIADSAFPLSSTLLTPYFDNGHLDINQLLYNKALFSTRKAIQHAFGYLKGKFRRLKFMGVSKMEFLSVAVHAACILHNFCLVEGEDLEENDETFQLCTNEHYDGEEEIAGQEKRDAVCMYLATLQN</sequence>
<dbReference type="PANTHER" id="PTHR22930:SF85">
    <property type="entry name" value="GH03217P-RELATED"/>
    <property type="match status" value="1"/>
</dbReference>
<keyword evidence="10" id="KW-1185">Reference proteome</keyword>
<dbReference type="PANTHER" id="PTHR22930">
    <property type="match status" value="1"/>
</dbReference>
<reference evidence="11" key="1">
    <citation type="submission" date="2025-08" db="UniProtKB">
        <authorList>
            <consortium name="RefSeq"/>
        </authorList>
    </citation>
    <scope>IDENTIFICATION</scope>
    <source>
        <tissue evidence="11">Muscle</tissue>
    </source>
</reference>
<evidence type="ECO:0000256" key="4">
    <source>
        <dbReference type="ARBA" id="ARBA00022722"/>
    </source>
</evidence>
<evidence type="ECO:0000256" key="6">
    <source>
        <dbReference type="ARBA" id="ARBA00022801"/>
    </source>
</evidence>
<feature type="domain" description="DDE Tnp4" evidence="8">
    <location>
        <begin position="430"/>
        <end position="582"/>
    </location>
</feature>
<protein>
    <submittedName>
        <fullName evidence="11">Uncharacterized protein LOC106460265 isoform X1</fullName>
    </submittedName>
</protein>
<feature type="domain" description="Myb/SANT-like DNA-binding" evidence="9">
    <location>
        <begin position="87"/>
        <end position="174"/>
    </location>
</feature>
<dbReference type="InterPro" id="IPR027806">
    <property type="entry name" value="HARBI1_dom"/>
</dbReference>
<organism evidence="10 11">
    <name type="scientific">Limulus polyphemus</name>
    <name type="common">Atlantic horseshoe crab</name>
    <dbReference type="NCBI Taxonomy" id="6850"/>
    <lineage>
        <taxon>Eukaryota</taxon>
        <taxon>Metazoa</taxon>
        <taxon>Ecdysozoa</taxon>
        <taxon>Arthropoda</taxon>
        <taxon>Chelicerata</taxon>
        <taxon>Merostomata</taxon>
        <taxon>Xiphosura</taxon>
        <taxon>Limulidae</taxon>
        <taxon>Limulus</taxon>
    </lineage>
</organism>
<comment type="subcellular location">
    <subcellularLocation>
        <location evidence="2">Nucleus</location>
    </subcellularLocation>
</comment>
<evidence type="ECO:0000256" key="1">
    <source>
        <dbReference type="ARBA" id="ARBA00001968"/>
    </source>
</evidence>
<evidence type="ECO:0000256" key="2">
    <source>
        <dbReference type="ARBA" id="ARBA00004123"/>
    </source>
</evidence>
<name>A0ABM1B5T7_LIMPO</name>
<evidence type="ECO:0000313" key="11">
    <source>
        <dbReference type="RefSeq" id="XP_013775405.1"/>
    </source>
</evidence>
<dbReference type="Proteomes" id="UP000694941">
    <property type="component" value="Unplaced"/>
</dbReference>
<dbReference type="RefSeq" id="XP_013775405.1">
    <property type="nucleotide sequence ID" value="XM_013919951.2"/>
</dbReference>
<evidence type="ECO:0000313" key="10">
    <source>
        <dbReference type="Proteomes" id="UP000694941"/>
    </source>
</evidence>
<dbReference type="InterPro" id="IPR045249">
    <property type="entry name" value="HARBI1-like"/>
</dbReference>
<dbReference type="InterPro" id="IPR044822">
    <property type="entry name" value="Myb_DNA-bind_4"/>
</dbReference>
<evidence type="ECO:0000259" key="8">
    <source>
        <dbReference type="Pfam" id="PF13359"/>
    </source>
</evidence>
<dbReference type="Pfam" id="PF13359">
    <property type="entry name" value="DDE_Tnp_4"/>
    <property type="match status" value="1"/>
</dbReference>
<dbReference type="Pfam" id="PF13837">
    <property type="entry name" value="Myb_DNA-bind_4"/>
    <property type="match status" value="1"/>
</dbReference>
<gene>
    <name evidence="11" type="primary">LOC106460265</name>
</gene>
<evidence type="ECO:0000256" key="3">
    <source>
        <dbReference type="ARBA" id="ARBA00006958"/>
    </source>
</evidence>
<proteinExistence type="inferred from homology"/>